<dbReference type="AlphaFoldDB" id="X0YA22"/>
<organism evidence="1">
    <name type="scientific">marine sediment metagenome</name>
    <dbReference type="NCBI Taxonomy" id="412755"/>
    <lineage>
        <taxon>unclassified sequences</taxon>
        <taxon>metagenomes</taxon>
        <taxon>ecological metagenomes</taxon>
    </lineage>
</organism>
<accession>X0YA22</accession>
<sequence>RVSRRILKNFEIDYGGLIALRTEYHFDHFAFNGDELISEPYSLTLAQLKKIIERCEEKGLTFYITGRSYHFPGETLRVVFTKVKKKLMSDKPTSQELVNSIRHMLYLRKKGGCNTIQIEDIETIVGKVART</sequence>
<name>X0YA22_9ZZZZ</name>
<reference evidence="1" key="1">
    <citation type="journal article" date="2014" name="Front. Microbiol.">
        <title>High frequency of phylogenetically diverse reductive dehalogenase-homologous genes in deep subseafloor sedimentary metagenomes.</title>
        <authorList>
            <person name="Kawai M."/>
            <person name="Futagami T."/>
            <person name="Toyoda A."/>
            <person name="Takaki Y."/>
            <person name="Nishi S."/>
            <person name="Hori S."/>
            <person name="Arai W."/>
            <person name="Tsubouchi T."/>
            <person name="Morono Y."/>
            <person name="Uchiyama I."/>
            <person name="Ito T."/>
            <person name="Fujiyama A."/>
            <person name="Inagaki F."/>
            <person name="Takami H."/>
        </authorList>
    </citation>
    <scope>NUCLEOTIDE SEQUENCE</scope>
    <source>
        <strain evidence="1">Expedition CK06-06</strain>
    </source>
</reference>
<protein>
    <submittedName>
        <fullName evidence="1">Uncharacterized protein</fullName>
    </submittedName>
</protein>
<feature type="non-terminal residue" evidence="1">
    <location>
        <position position="1"/>
    </location>
</feature>
<proteinExistence type="predicted"/>
<dbReference type="EMBL" id="BARS01056764">
    <property type="protein sequence ID" value="GAG45563.1"/>
    <property type="molecule type" value="Genomic_DNA"/>
</dbReference>
<comment type="caution">
    <text evidence="1">The sequence shown here is derived from an EMBL/GenBank/DDBJ whole genome shotgun (WGS) entry which is preliminary data.</text>
</comment>
<gene>
    <name evidence="1" type="ORF">S01H1_83483</name>
</gene>
<evidence type="ECO:0000313" key="1">
    <source>
        <dbReference type="EMBL" id="GAG45563.1"/>
    </source>
</evidence>